<dbReference type="InterPro" id="IPR030389">
    <property type="entry name" value="G_FEOB_dom"/>
</dbReference>
<evidence type="ECO:0000256" key="4">
    <source>
        <dbReference type="ARBA" id="ARBA00022496"/>
    </source>
</evidence>
<dbReference type="InterPro" id="IPR011640">
    <property type="entry name" value="Fe2_transport_prot_B_C"/>
</dbReference>
<evidence type="ECO:0000256" key="5">
    <source>
        <dbReference type="ARBA" id="ARBA00022519"/>
    </source>
</evidence>
<evidence type="ECO:0000256" key="15">
    <source>
        <dbReference type="PIRSR" id="PIRSR603373-2"/>
    </source>
</evidence>
<evidence type="ECO:0000313" key="19">
    <source>
        <dbReference type="Proteomes" id="UP000587586"/>
    </source>
</evidence>
<comment type="similarity">
    <text evidence="16">Belongs to the TRAFAC class TrmE-Era-EngA-EngB-Septin-like GTPase superfamily. FeoB GTPase (TC 9.A.8) family.</text>
</comment>
<dbReference type="PANTHER" id="PTHR43185:SF1">
    <property type="entry name" value="FE(2+) TRANSPORTER FEOB"/>
    <property type="match status" value="1"/>
</dbReference>
<feature type="binding site" evidence="14">
    <location>
        <begin position="33"/>
        <end position="40"/>
    </location>
    <ligand>
        <name>GTP</name>
        <dbReference type="ChEBI" id="CHEBI:37565"/>
        <label>1</label>
    </ligand>
</feature>
<keyword evidence="12 16" id="KW-0472">Membrane</keyword>
<evidence type="ECO:0000256" key="9">
    <source>
        <dbReference type="ARBA" id="ARBA00023004"/>
    </source>
</evidence>
<dbReference type="PROSITE" id="PS51711">
    <property type="entry name" value="G_FEOB"/>
    <property type="match status" value="1"/>
</dbReference>
<dbReference type="Proteomes" id="UP000587586">
    <property type="component" value="Unassembled WGS sequence"/>
</dbReference>
<feature type="transmembrane region" description="Helical" evidence="16">
    <location>
        <begin position="715"/>
        <end position="737"/>
    </location>
</feature>
<keyword evidence="4 16" id="KW-0410">Iron transport</keyword>
<evidence type="ECO:0000256" key="12">
    <source>
        <dbReference type="ARBA" id="ARBA00023136"/>
    </source>
</evidence>
<feature type="transmembrane region" description="Helical" evidence="16">
    <location>
        <begin position="481"/>
        <end position="501"/>
    </location>
</feature>
<evidence type="ECO:0000259" key="17">
    <source>
        <dbReference type="PROSITE" id="PS51711"/>
    </source>
</evidence>
<dbReference type="FunFam" id="3.40.50.300:FF:000426">
    <property type="entry name" value="Ferrous iron transport protein B"/>
    <property type="match status" value="1"/>
</dbReference>
<keyword evidence="10" id="KW-0406">Ion transport</keyword>
<dbReference type="InterPro" id="IPR005225">
    <property type="entry name" value="Small_GTP-bd"/>
</dbReference>
<feature type="transmembrane region" description="Helical" evidence="16">
    <location>
        <begin position="450"/>
        <end position="475"/>
    </location>
</feature>
<name>A0A6V8NA17_9BACT</name>
<keyword evidence="5" id="KW-0997">Cell inner membrane</keyword>
<keyword evidence="8 16" id="KW-1133">Transmembrane helix</keyword>
<dbReference type="GO" id="GO:0015093">
    <property type="term" value="F:ferrous iron transmembrane transporter activity"/>
    <property type="evidence" value="ECO:0007669"/>
    <property type="project" value="UniProtKB-UniRule"/>
</dbReference>
<dbReference type="AlphaFoldDB" id="A0A6V8NA17"/>
<dbReference type="GO" id="GO:0046872">
    <property type="term" value="F:metal ion binding"/>
    <property type="evidence" value="ECO:0007669"/>
    <property type="project" value="UniProtKB-KW"/>
</dbReference>
<feature type="binding site" evidence="15">
    <location>
        <position position="44"/>
    </location>
    <ligand>
        <name>Mg(2+)</name>
        <dbReference type="ChEBI" id="CHEBI:18420"/>
        <label>2</label>
    </ligand>
</feature>
<dbReference type="GO" id="GO:0005886">
    <property type="term" value="C:plasma membrane"/>
    <property type="evidence" value="ECO:0007669"/>
    <property type="project" value="UniProtKB-SubCell"/>
</dbReference>
<keyword evidence="15" id="KW-0479">Metal-binding</keyword>
<feature type="binding site" evidence="14">
    <location>
        <begin position="168"/>
        <end position="170"/>
    </location>
    <ligand>
        <name>GTP</name>
        <dbReference type="ChEBI" id="CHEBI:37565"/>
        <label>1</label>
    </ligand>
</feature>
<dbReference type="SUPFAM" id="SSF52540">
    <property type="entry name" value="P-loop containing nucleoside triphosphate hydrolases"/>
    <property type="match status" value="1"/>
</dbReference>
<feature type="transmembrane region" description="Helical" evidence="16">
    <location>
        <begin position="378"/>
        <end position="401"/>
    </location>
</feature>
<feature type="binding site" evidence="14">
    <location>
        <begin position="79"/>
        <end position="82"/>
    </location>
    <ligand>
        <name>GTP</name>
        <dbReference type="ChEBI" id="CHEBI:37565"/>
        <label>1</label>
    </ligand>
</feature>
<evidence type="ECO:0000256" key="7">
    <source>
        <dbReference type="ARBA" id="ARBA00022741"/>
    </source>
</evidence>
<evidence type="ECO:0000256" key="6">
    <source>
        <dbReference type="ARBA" id="ARBA00022692"/>
    </source>
</evidence>
<feature type="binding site" evidence="15">
    <location>
        <position position="45"/>
    </location>
    <ligand>
        <name>Mg(2+)</name>
        <dbReference type="ChEBI" id="CHEBI:18420"/>
        <label>2</label>
    </ligand>
</feature>
<dbReference type="Gene3D" id="3.40.50.300">
    <property type="entry name" value="P-loop containing nucleotide triphosphate hydrolases"/>
    <property type="match status" value="1"/>
</dbReference>
<dbReference type="Gene3D" id="1.10.287.1770">
    <property type="match status" value="1"/>
</dbReference>
<evidence type="ECO:0000256" key="8">
    <source>
        <dbReference type="ARBA" id="ARBA00022989"/>
    </source>
</evidence>
<evidence type="ECO:0000313" key="18">
    <source>
        <dbReference type="EMBL" id="GFO69428.1"/>
    </source>
</evidence>
<evidence type="ECO:0000256" key="3">
    <source>
        <dbReference type="ARBA" id="ARBA00022475"/>
    </source>
</evidence>
<feature type="transmembrane region" description="Helical" evidence="16">
    <location>
        <begin position="686"/>
        <end position="709"/>
    </location>
</feature>
<dbReference type="Pfam" id="PF02421">
    <property type="entry name" value="FeoB_N"/>
    <property type="match status" value="1"/>
</dbReference>
<comment type="caution">
    <text evidence="18">The sequence shown here is derived from an EMBL/GenBank/DDBJ whole genome shotgun (WGS) entry which is preliminary data.</text>
</comment>
<keyword evidence="15" id="KW-0460">Magnesium</keyword>
<evidence type="ECO:0000256" key="1">
    <source>
        <dbReference type="ARBA" id="ARBA00004429"/>
    </source>
</evidence>
<feature type="binding site" evidence="14">
    <location>
        <begin position="139"/>
        <end position="142"/>
    </location>
    <ligand>
        <name>GTP</name>
        <dbReference type="ChEBI" id="CHEBI:37565"/>
        <label>1</label>
    </ligand>
</feature>
<feature type="domain" description="FeoB-type G" evidence="17">
    <location>
        <begin position="26"/>
        <end position="188"/>
    </location>
</feature>
<gene>
    <name evidence="18" type="primary">feoB-2</name>
    <name evidence="18" type="ORF">GMLC_30070</name>
</gene>
<keyword evidence="19" id="KW-1185">Reference proteome</keyword>
<protein>
    <recommendedName>
        <fullName evidence="13 16">Ferrous iron transport protein B</fullName>
    </recommendedName>
</protein>
<feature type="transmembrane region" description="Helical" evidence="16">
    <location>
        <begin position="421"/>
        <end position="438"/>
    </location>
</feature>
<dbReference type="PANTHER" id="PTHR43185">
    <property type="entry name" value="FERROUS IRON TRANSPORT PROTEIN B"/>
    <property type="match status" value="1"/>
</dbReference>
<accession>A0A6V8NA17</accession>
<dbReference type="EMBL" id="BLXZ01000006">
    <property type="protein sequence ID" value="GFO69428.1"/>
    <property type="molecule type" value="Genomic_DNA"/>
</dbReference>
<comment type="function">
    <text evidence="16">Probable transporter of a GTP-driven Fe(2+) uptake system.</text>
</comment>
<evidence type="ECO:0000256" key="10">
    <source>
        <dbReference type="ARBA" id="ARBA00023065"/>
    </source>
</evidence>
<evidence type="ECO:0000256" key="14">
    <source>
        <dbReference type="PIRSR" id="PIRSR603373-1"/>
    </source>
</evidence>
<comment type="subcellular location">
    <subcellularLocation>
        <location evidence="1 16">Cell inner membrane</location>
        <topology evidence="1 16">Multi-pass membrane protein</topology>
    </subcellularLocation>
</comment>
<feature type="binding site" evidence="14">
    <location>
        <begin position="58"/>
        <end position="62"/>
    </location>
    <ligand>
        <name>GTP</name>
        <dbReference type="ChEBI" id="CHEBI:37565"/>
        <label>1</label>
    </ligand>
</feature>
<keyword evidence="7 14" id="KW-0547">Nucleotide-binding</keyword>
<dbReference type="InterPro" id="IPR050860">
    <property type="entry name" value="FeoB_GTPase"/>
</dbReference>
<evidence type="ECO:0000256" key="16">
    <source>
        <dbReference type="RuleBase" id="RU362098"/>
    </source>
</evidence>
<reference evidence="19" key="1">
    <citation type="submission" date="2020-06" db="EMBL/GenBank/DDBJ databases">
        <title>Draft genomic sequecing of Geomonas sp. Red745.</title>
        <authorList>
            <person name="Itoh H."/>
            <person name="Xu Z.X."/>
            <person name="Ushijima N."/>
            <person name="Masuda Y."/>
            <person name="Shiratori Y."/>
            <person name="Senoo K."/>
        </authorList>
    </citation>
    <scope>NUCLEOTIDE SEQUENCE [LARGE SCALE GENOMIC DNA]</scope>
    <source>
        <strain evidence="19">Red745</strain>
    </source>
</reference>
<keyword evidence="11 14" id="KW-0342">GTP-binding</keyword>
<proteinExistence type="inferred from homology"/>
<dbReference type="InterPro" id="IPR003373">
    <property type="entry name" value="Fe2_transport_prot-B"/>
</dbReference>
<keyword evidence="3" id="KW-1003">Cell membrane</keyword>
<dbReference type="CDD" id="cd01879">
    <property type="entry name" value="FeoB"/>
    <property type="match status" value="1"/>
</dbReference>
<keyword evidence="6 16" id="KW-0812">Transmembrane</keyword>
<dbReference type="InterPro" id="IPR041069">
    <property type="entry name" value="FeoB_Cyto"/>
</dbReference>
<feature type="transmembrane region" description="Helical" evidence="16">
    <location>
        <begin position="306"/>
        <end position="324"/>
    </location>
</feature>
<dbReference type="InterPro" id="IPR011642">
    <property type="entry name" value="Gate_dom"/>
</dbReference>
<organism evidence="18 19">
    <name type="scientific">Geomonas limicola</name>
    <dbReference type="NCBI Taxonomy" id="2740186"/>
    <lineage>
        <taxon>Bacteria</taxon>
        <taxon>Pseudomonadati</taxon>
        <taxon>Thermodesulfobacteriota</taxon>
        <taxon>Desulfuromonadia</taxon>
        <taxon>Geobacterales</taxon>
        <taxon>Geobacteraceae</taxon>
        <taxon>Geomonas</taxon>
    </lineage>
</organism>
<dbReference type="NCBIfam" id="TIGR00437">
    <property type="entry name" value="feoB"/>
    <property type="match status" value="1"/>
</dbReference>
<evidence type="ECO:0000256" key="2">
    <source>
        <dbReference type="ARBA" id="ARBA00022448"/>
    </source>
</evidence>
<evidence type="ECO:0000256" key="11">
    <source>
        <dbReference type="ARBA" id="ARBA00023134"/>
    </source>
</evidence>
<sequence length="747" mass="82042">MNGQTVVKEQESPMKRGNLRPVEQRVVTIAVAGNPNAGKSTLINAIAGSRLHVGNWPGVTVEKKEASFDYQGTKIRLVDLPGTYSLSPYTQEEIIARDYLVEERPDLILNVVDATNLERNLYLTVQLMELGIPVVMALNIYDEAQAKGYRIDVAQMEKMLGIPVIPTSATKKTGLDQLLEVAVSGEKGQQVAAPHQLNYGEDIEAAAELIAGSLRNSHPGLLERYPTRWLLLKLVEGDAEVQKTTNLTDQSLLSEALYHLRRAHGEDLEAVLAEVRYSLATGLTREVLKKPELPRTEVTEKIDRIVLHRVFGIPIFLAAMWIMFKLTFDVSKPLADWISTMIAGPFKHWAEALLGLIHAPEWTVSLATDGIIAGTGNVLVFVPMIFAMMFFITFLEGSGYMARAAFVMDRAMHAIGLHGKSFIPMLLGFGCNVPAIYATRTLENPRDKALTALLVPLMSCGARLPVYVVFIGAFFPKNGGTVLWSLYVMGIVLAIVMGFIFKKTLFRGDAPMFIMELPPYRVPSLKSLMIHTWEKGKHFLVKAGTYVLAVSIMVWFLLNLPWGVEHKRDSYLGQVGAAVAPALSPLGFGSWEASSSLIAGLVAKEIVVGTMGEIYVKKAEEKKAEKPTFAQDLQTAGSGLVKALGESVNNVTSTFGVSSLSTAEDAEKLAERTPLREELKKQFTPLAAYAFITFVLLYMPCVVAAVAMVQEFGTWKWYGIAFGYQMVLAWSMALLVYQGGKLLGFGG</sequence>
<dbReference type="NCBIfam" id="TIGR00231">
    <property type="entry name" value="small_GTP"/>
    <property type="match status" value="1"/>
</dbReference>
<keyword evidence="2 16" id="KW-0813">Transport</keyword>
<feature type="transmembrane region" description="Helical" evidence="16">
    <location>
        <begin position="539"/>
        <end position="558"/>
    </location>
</feature>
<keyword evidence="9 16" id="KW-0408">Iron</keyword>
<dbReference type="Pfam" id="PF17910">
    <property type="entry name" value="FeoB_Cyto"/>
    <property type="match status" value="1"/>
</dbReference>
<evidence type="ECO:0000256" key="13">
    <source>
        <dbReference type="NCBIfam" id="TIGR00437"/>
    </source>
</evidence>
<dbReference type="Pfam" id="PF07670">
    <property type="entry name" value="Gate"/>
    <property type="match status" value="2"/>
</dbReference>
<dbReference type="GO" id="GO:0005525">
    <property type="term" value="F:GTP binding"/>
    <property type="evidence" value="ECO:0007669"/>
    <property type="project" value="UniProtKB-KW"/>
</dbReference>
<dbReference type="Pfam" id="PF07664">
    <property type="entry name" value="FeoB_C"/>
    <property type="match status" value="1"/>
</dbReference>
<dbReference type="InterPro" id="IPR027417">
    <property type="entry name" value="P-loop_NTPase"/>
</dbReference>
<feature type="binding site" evidence="15">
    <location>
        <position position="48"/>
    </location>
    <ligand>
        <name>Mg(2+)</name>
        <dbReference type="ChEBI" id="CHEBI:18420"/>
        <label>2</label>
    </ligand>
</feature>